<evidence type="ECO:0000313" key="3">
    <source>
        <dbReference type="EMBL" id="OAV61865.1"/>
    </source>
</evidence>
<keyword evidence="3" id="KW-0378">Hydrolase</keyword>
<proteinExistence type="predicted"/>
<protein>
    <submittedName>
        <fullName evidence="3">Metal-dependent phosphohydrolase</fullName>
    </submittedName>
</protein>
<dbReference type="InterPro" id="IPR003607">
    <property type="entry name" value="HD/PDEase_dom"/>
</dbReference>
<accession>A0A1B7M0X8</accession>
<comment type="caution">
    <text evidence="3">The sequence shown here is derived from an EMBL/GenBank/DDBJ whole genome shotgun (WGS) entry which is preliminary data.</text>
</comment>
<dbReference type="RefSeq" id="WP_052504749.1">
    <property type="nucleotide sequence ID" value="NZ_LXEY01000015.1"/>
</dbReference>
<dbReference type="OrthoDB" id="942406at2"/>
<dbReference type="CDD" id="cd00077">
    <property type="entry name" value="HDc"/>
    <property type="match status" value="1"/>
</dbReference>
<dbReference type="AlphaFoldDB" id="A0A1B7M0X8"/>
<evidence type="ECO:0000259" key="2">
    <source>
        <dbReference type="Pfam" id="PF01966"/>
    </source>
</evidence>
<evidence type="ECO:0000313" key="4">
    <source>
        <dbReference type="Proteomes" id="UP000078292"/>
    </source>
</evidence>
<dbReference type="STRING" id="1837282.A6F49_08255"/>
<dbReference type="GO" id="GO:0016787">
    <property type="term" value="F:hydrolase activity"/>
    <property type="evidence" value="ECO:0007669"/>
    <property type="project" value="UniProtKB-KW"/>
</dbReference>
<keyword evidence="4" id="KW-1185">Reference proteome</keyword>
<name>A0A1B7M0X8_9MICC</name>
<evidence type="ECO:0000256" key="1">
    <source>
        <dbReference type="SAM" id="MobiDB-lite"/>
    </source>
</evidence>
<dbReference type="Proteomes" id="UP000078292">
    <property type="component" value="Unassembled WGS sequence"/>
</dbReference>
<dbReference type="InterPro" id="IPR006674">
    <property type="entry name" value="HD_domain"/>
</dbReference>
<organism evidence="3 4">
    <name type="scientific">Enteractinococcus helveticum</name>
    <dbReference type="NCBI Taxonomy" id="1837282"/>
    <lineage>
        <taxon>Bacteria</taxon>
        <taxon>Bacillati</taxon>
        <taxon>Actinomycetota</taxon>
        <taxon>Actinomycetes</taxon>
        <taxon>Micrococcales</taxon>
        <taxon>Micrococcaceae</taxon>
    </lineage>
</organism>
<dbReference type="SUPFAM" id="SSF109604">
    <property type="entry name" value="HD-domain/PDEase-like"/>
    <property type="match status" value="1"/>
</dbReference>
<gene>
    <name evidence="3" type="ORF">A6F49_08255</name>
</gene>
<feature type="compositionally biased region" description="Basic and acidic residues" evidence="1">
    <location>
        <begin position="11"/>
        <end position="20"/>
    </location>
</feature>
<dbReference type="EMBL" id="LXEY01000015">
    <property type="protein sequence ID" value="OAV61865.1"/>
    <property type="molecule type" value="Genomic_DNA"/>
</dbReference>
<dbReference type="Gene3D" id="1.10.3210.10">
    <property type="entry name" value="Hypothetical protein af1432"/>
    <property type="match status" value="1"/>
</dbReference>
<sequence length="230" mass="25385">MYQKLQARQNDLGRDISDKIPDTDSLTGLPSLSAFEQRVWQLAAPHLKTRRNDNHSLFAYGIASALLQSYPDANPDVVLPAILLHDTGWSKIPDDEVLEAIAPGGGRKDLVLLHEQEGARIAQEILTELGFPKPLIDEITEIIDGHDSRMEALSLNDAIVKDADKIWRVTPAGLDVIMDWFGLSRPEALRLSTSRVHGYLLTNYGAAMAMAMTCLESMATTDEVKATLRP</sequence>
<dbReference type="Pfam" id="PF01966">
    <property type="entry name" value="HD"/>
    <property type="match status" value="1"/>
</dbReference>
<feature type="region of interest" description="Disordered" evidence="1">
    <location>
        <begin position="1"/>
        <end position="20"/>
    </location>
</feature>
<reference evidence="3 4" key="1">
    <citation type="submission" date="2016-04" db="EMBL/GenBank/DDBJ databases">
        <title>First whole genome shotgun sequence of the bacterium Enteractinococcus sp. strain UASWS1574.</title>
        <authorList>
            <person name="Crovadore J."/>
            <person name="Chablais R."/>
            <person name="Lefort F."/>
        </authorList>
    </citation>
    <scope>NUCLEOTIDE SEQUENCE [LARGE SCALE GENOMIC DNA]</scope>
    <source>
        <strain evidence="3 4">UASWS1574</strain>
    </source>
</reference>
<feature type="domain" description="HD" evidence="2">
    <location>
        <begin position="54"/>
        <end position="166"/>
    </location>
</feature>